<keyword evidence="7" id="KW-0963">Cytoplasm</keyword>
<dbReference type="InterPro" id="IPR017336">
    <property type="entry name" value="Snurportin-1"/>
</dbReference>
<keyword evidence="8" id="KW-0694">RNA-binding</keyword>
<evidence type="ECO:0000313" key="12">
    <source>
        <dbReference type="WBParaSite" id="Pan_g1931.t1"/>
    </source>
</evidence>
<sequence>MMACPKGKRCLVVAKDGWTQAFNKAGLLIFESMTGLPGGCSASRHSTTIVDAIRLAADPQTYYILDVIYAQGMSFLEVDALSRFAMIQAIAEEAAINTTSLRPKYRKKALTFLVPPLCRCTIPAMTAMMAVEHPFEIDGLLFYNDKGWYTAGYTPLVGWLKPWMLPEVLGVPVLEKVLHLKALNCEF</sequence>
<dbReference type="GO" id="GO:0005634">
    <property type="term" value="C:nucleus"/>
    <property type="evidence" value="ECO:0007669"/>
    <property type="project" value="UniProtKB-SubCell"/>
</dbReference>
<dbReference type="GO" id="GO:0003723">
    <property type="term" value="F:RNA binding"/>
    <property type="evidence" value="ECO:0007669"/>
    <property type="project" value="UniProtKB-KW"/>
</dbReference>
<dbReference type="PANTHER" id="PTHR13403:SF6">
    <property type="entry name" value="SNURPORTIN-1"/>
    <property type="match status" value="1"/>
</dbReference>
<accession>A0A7E4VCG1</accession>
<dbReference type="PANTHER" id="PTHR13403">
    <property type="entry name" value="SNURPORTIN1 RNUT1 PROTEIN RNA, U TRANSPORTER 1"/>
    <property type="match status" value="1"/>
</dbReference>
<evidence type="ECO:0000256" key="6">
    <source>
        <dbReference type="ARBA" id="ARBA00022448"/>
    </source>
</evidence>
<dbReference type="GO" id="GO:0061015">
    <property type="term" value="P:snRNA import into nucleus"/>
    <property type="evidence" value="ECO:0007669"/>
    <property type="project" value="InterPro"/>
</dbReference>
<dbReference type="SUPFAM" id="SSF56091">
    <property type="entry name" value="DNA ligase/mRNA capping enzyme, catalytic domain"/>
    <property type="match status" value="1"/>
</dbReference>
<dbReference type="InterPro" id="IPR047857">
    <property type="entry name" value="Snurportin1_C"/>
</dbReference>
<comment type="function">
    <text evidence="1">Functions as an U snRNP-specific nuclear import adapter. Involved in the trimethylguanosine (m3G)-cap-dependent nuclear import of U snRNPs. Binds specifically to the terminal m3G-cap U snRNAs.</text>
</comment>
<dbReference type="Pfam" id="PF21974">
    <property type="entry name" value="SPN1_m3Gcap_bd"/>
    <property type="match status" value="1"/>
</dbReference>
<dbReference type="Gene3D" id="3.30.470.30">
    <property type="entry name" value="DNA ligase/mRNA capping enzyme"/>
    <property type="match status" value="1"/>
</dbReference>
<dbReference type="GO" id="GO:0005737">
    <property type="term" value="C:cytoplasm"/>
    <property type="evidence" value="ECO:0007669"/>
    <property type="project" value="UniProtKB-SubCell"/>
</dbReference>
<dbReference type="AlphaFoldDB" id="A0A7E4VCG1"/>
<feature type="domain" description="Snurportin-1 m3G cap-binding" evidence="10">
    <location>
        <begin position="1"/>
        <end position="162"/>
    </location>
</feature>
<keyword evidence="11" id="KW-1185">Reference proteome</keyword>
<evidence type="ECO:0000256" key="3">
    <source>
        <dbReference type="ARBA" id="ARBA00004496"/>
    </source>
</evidence>
<proteinExistence type="inferred from homology"/>
<keyword evidence="6" id="KW-0813">Transport</keyword>
<evidence type="ECO:0000313" key="11">
    <source>
        <dbReference type="Proteomes" id="UP000492821"/>
    </source>
</evidence>
<dbReference type="Proteomes" id="UP000492821">
    <property type="component" value="Unassembled WGS sequence"/>
</dbReference>
<evidence type="ECO:0000256" key="4">
    <source>
        <dbReference type="ARBA" id="ARBA00007540"/>
    </source>
</evidence>
<reference evidence="12" key="2">
    <citation type="submission" date="2020-10" db="UniProtKB">
        <authorList>
            <consortium name="WormBaseParasite"/>
        </authorList>
    </citation>
    <scope>IDENTIFICATION</scope>
</reference>
<evidence type="ECO:0000256" key="1">
    <source>
        <dbReference type="ARBA" id="ARBA00003975"/>
    </source>
</evidence>
<keyword evidence="9" id="KW-0539">Nucleus</keyword>
<evidence type="ECO:0000256" key="8">
    <source>
        <dbReference type="ARBA" id="ARBA00022884"/>
    </source>
</evidence>
<organism evidence="11 12">
    <name type="scientific">Panagrellus redivivus</name>
    <name type="common">Microworm</name>
    <dbReference type="NCBI Taxonomy" id="6233"/>
    <lineage>
        <taxon>Eukaryota</taxon>
        <taxon>Metazoa</taxon>
        <taxon>Ecdysozoa</taxon>
        <taxon>Nematoda</taxon>
        <taxon>Chromadorea</taxon>
        <taxon>Rhabditida</taxon>
        <taxon>Tylenchina</taxon>
        <taxon>Panagrolaimomorpha</taxon>
        <taxon>Panagrolaimoidea</taxon>
        <taxon>Panagrolaimidae</taxon>
        <taxon>Panagrellus</taxon>
    </lineage>
</organism>
<comment type="subcellular location">
    <subcellularLocation>
        <location evidence="3">Cytoplasm</location>
    </subcellularLocation>
    <subcellularLocation>
        <location evidence="2">Nucleus</location>
    </subcellularLocation>
</comment>
<dbReference type="WBParaSite" id="Pan_g1931.t1">
    <property type="protein sequence ID" value="Pan_g1931.t1"/>
    <property type="gene ID" value="Pan_g1931"/>
</dbReference>
<evidence type="ECO:0000256" key="9">
    <source>
        <dbReference type="ARBA" id="ARBA00023242"/>
    </source>
</evidence>
<protein>
    <recommendedName>
        <fullName evidence="5">Snurportin-1</fullName>
    </recommendedName>
</protein>
<reference evidence="11" key="1">
    <citation type="journal article" date="2013" name="Genetics">
        <title>The draft genome and transcriptome of Panagrellus redivivus are shaped by the harsh demands of a free-living lifestyle.</title>
        <authorList>
            <person name="Srinivasan J."/>
            <person name="Dillman A.R."/>
            <person name="Macchietto M.G."/>
            <person name="Heikkinen L."/>
            <person name="Lakso M."/>
            <person name="Fracchia K.M."/>
            <person name="Antoshechkin I."/>
            <person name="Mortazavi A."/>
            <person name="Wong G."/>
            <person name="Sternberg P.W."/>
        </authorList>
    </citation>
    <scope>NUCLEOTIDE SEQUENCE [LARGE SCALE GENOMIC DNA]</scope>
    <source>
        <strain evidence="11">MT8872</strain>
    </source>
</reference>
<comment type="similarity">
    <text evidence="4">Belongs to the snurportin family.</text>
</comment>
<name>A0A7E4VCG1_PANRE</name>
<evidence type="ECO:0000256" key="2">
    <source>
        <dbReference type="ARBA" id="ARBA00004123"/>
    </source>
</evidence>
<evidence type="ECO:0000256" key="5">
    <source>
        <dbReference type="ARBA" id="ARBA00016034"/>
    </source>
</evidence>
<evidence type="ECO:0000256" key="7">
    <source>
        <dbReference type="ARBA" id="ARBA00022490"/>
    </source>
</evidence>
<evidence type="ECO:0000259" key="10">
    <source>
        <dbReference type="Pfam" id="PF21974"/>
    </source>
</evidence>